<dbReference type="Pfam" id="PF00160">
    <property type="entry name" value="Pro_isomerase"/>
    <property type="match status" value="1"/>
</dbReference>
<protein>
    <submittedName>
        <fullName evidence="3">Peptidyl-prolyl cis-trans isomerase CYP19-4</fullName>
    </submittedName>
</protein>
<dbReference type="InterPro" id="IPR044185">
    <property type="entry name" value="CYP26-2-like"/>
</dbReference>
<dbReference type="InterPro" id="IPR002130">
    <property type="entry name" value="Cyclophilin-type_PPIase_dom"/>
</dbReference>
<feature type="domain" description="PPIase cyclophilin-type" evidence="2">
    <location>
        <begin position="115"/>
        <end position="335"/>
    </location>
</feature>
<organism evidence="3">
    <name type="scientific">Anthurium amnicola</name>
    <dbReference type="NCBI Taxonomy" id="1678845"/>
    <lineage>
        <taxon>Eukaryota</taxon>
        <taxon>Viridiplantae</taxon>
        <taxon>Streptophyta</taxon>
        <taxon>Embryophyta</taxon>
        <taxon>Tracheophyta</taxon>
        <taxon>Spermatophyta</taxon>
        <taxon>Magnoliopsida</taxon>
        <taxon>Liliopsida</taxon>
        <taxon>Araceae</taxon>
        <taxon>Pothoideae</taxon>
        <taxon>Potheae</taxon>
        <taxon>Anthurium</taxon>
    </lineage>
</organism>
<dbReference type="PROSITE" id="PS50072">
    <property type="entry name" value="CSA_PPIASE_2"/>
    <property type="match status" value="1"/>
</dbReference>
<dbReference type="EMBL" id="GDJX01013309">
    <property type="protein sequence ID" value="JAT54627.1"/>
    <property type="molecule type" value="Transcribed_RNA"/>
</dbReference>
<keyword evidence="3" id="KW-0413">Isomerase</keyword>
<evidence type="ECO:0000259" key="2">
    <source>
        <dbReference type="PROSITE" id="PS50072"/>
    </source>
</evidence>
<dbReference type="PANTHER" id="PTHR47724:SF1">
    <property type="entry name" value="PEPTIDYL-PROLYL CIS-TRANS ISOMERASE CYP26-2, CHLOROPLASTIC"/>
    <property type="match status" value="1"/>
</dbReference>
<proteinExistence type="predicted"/>
<dbReference type="GO" id="GO:0003755">
    <property type="term" value="F:peptidyl-prolyl cis-trans isomerase activity"/>
    <property type="evidence" value="ECO:0007669"/>
    <property type="project" value="InterPro"/>
</dbReference>
<feature type="compositionally biased region" description="Polar residues" evidence="1">
    <location>
        <begin position="12"/>
        <end position="21"/>
    </location>
</feature>
<dbReference type="AlphaFoldDB" id="A0A1D1YJ14"/>
<dbReference type="InterPro" id="IPR029000">
    <property type="entry name" value="Cyclophilin-like_dom_sf"/>
</dbReference>
<sequence>MRLHSPGLHLHPSSQALQLSTPPHPCRPCTVNSHHCQQLAPPVTADCSSVLRQNSLLSRRALAIGGSLLPLLSGTLLKASPSWAADGIAPGTNGDNQEQPLGTGCGSGAPTKKAFFDVAIDGEPAGRIVVGLYGANTPAGAARFAGLLTGAAGISYRRKEFVKITPSYIQHGGVRSYGVDAAELARKRGSSTAAADELISEWERASKSCPGTKNVAGSLGIVIRDPTKPPPKVKLVARRGKLEIDEEEVGVDPNGTEFVISTKDSPELDASTLVVGRVLDGMEVVDKISRVKTVKENTGSPYFRVAKLIGDKRAVVAERGFNRPYSKVIITNCGLMD</sequence>
<evidence type="ECO:0000256" key="1">
    <source>
        <dbReference type="SAM" id="MobiDB-lite"/>
    </source>
</evidence>
<name>A0A1D1YJ14_9ARAE</name>
<accession>A0A1D1YJ14</accession>
<gene>
    <name evidence="3" type="primary">CYP19-4_7</name>
    <name evidence="3" type="ORF">g.93244</name>
</gene>
<feature type="region of interest" description="Disordered" evidence="1">
    <location>
        <begin position="1"/>
        <end position="21"/>
    </location>
</feature>
<dbReference type="FunFam" id="2.40.100.10:FF:000040">
    <property type="entry name" value="Peptidyl-prolyl cis-trans isomerase B"/>
    <property type="match status" value="1"/>
</dbReference>
<dbReference type="Gene3D" id="2.40.100.10">
    <property type="entry name" value="Cyclophilin-like"/>
    <property type="match status" value="1"/>
</dbReference>
<dbReference type="SUPFAM" id="SSF50891">
    <property type="entry name" value="Cyclophilin-like"/>
    <property type="match status" value="1"/>
</dbReference>
<dbReference type="PANTHER" id="PTHR47724">
    <property type="entry name" value="PEPTIDYL-PROLYL CIS-TRANS ISOMERASE CYP26-2, CHLOROPLASTIC"/>
    <property type="match status" value="1"/>
</dbReference>
<evidence type="ECO:0000313" key="3">
    <source>
        <dbReference type="EMBL" id="JAT54627.1"/>
    </source>
</evidence>
<reference evidence="3" key="1">
    <citation type="submission" date="2015-07" db="EMBL/GenBank/DDBJ databases">
        <title>Transcriptome Assembly of Anthurium amnicola.</title>
        <authorList>
            <person name="Suzuki J."/>
        </authorList>
    </citation>
    <scope>NUCLEOTIDE SEQUENCE</scope>
</reference>
<dbReference type="GO" id="GO:0009507">
    <property type="term" value="C:chloroplast"/>
    <property type="evidence" value="ECO:0007669"/>
    <property type="project" value="TreeGrafter"/>
</dbReference>